<organism evidence="2 3">
    <name type="scientific">Eumeta variegata</name>
    <name type="common">Bagworm moth</name>
    <name type="synonym">Eumeta japonica</name>
    <dbReference type="NCBI Taxonomy" id="151549"/>
    <lineage>
        <taxon>Eukaryota</taxon>
        <taxon>Metazoa</taxon>
        <taxon>Ecdysozoa</taxon>
        <taxon>Arthropoda</taxon>
        <taxon>Hexapoda</taxon>
        <taxon>Insecta</taxon>
        <taxon>Pterygota</taxon>
        <taxon>Neoptera</taxon>
        <taxon>Endopterygota</taxon>
        <taxon>Lepidoptera</taxon>
        <taxon>Glossata</taxon>
        <taxon>Ditrysia</taxon>
        <taxon>Tineoidea</taxon>
        <taxon>Psychidae</taxon>
        <taxon>Oiketicinae</taxon>
        <taxon>Eumeta</taxon>
    </lineage>
</organism>
<name>A0A4C1X049_EUMVA</name>
<dbReference type="EMBL" id="BGZK01000709">
    <property type="protein sequence ID" value="GBP57138.1"/>
    <property type="molecule type" value="Genomic_DNA"/>
</dbReference>
<proteinExistence type="predicted"/>
<accession>A0A4C1X049</accession>
<dbReference type="AlphaFoldDB" id="A0A4C1X049"/>
<reference evidence="2 3" key="1">
    <citation type="journal article" date="2019" name="Commun. Biol.">
        <title>The bagworm genome reveals a unique fibroin gene that provides high tensile strength.</title>
        <authorList>
            <person name="Kono N."/>
            <person name="Nakamura H."/>
            <person name="Ohtoshi R."/>
            <person name="Tomita M."/>
            <person name="Numata K."/>
            <person name="Arakawa K."/>
        </authorList>
    </citation>
    <scope>NUCLEOTIDE SEQUENCE [LARGE SCALE GENOMIC DNA]</scope>
</reference>
<evidence type="ECO:0000256" key="1">
    <source>
        <dbReference type="SAM" id="MobiDB-lite"/>
    </source>
</evidence>
<evidence type="ECO:0000313" key="2">
    <source>
        <dbReference type="EMBL" id="GBP57138.1"/>
    </source>
</evidence>
<sequence>MIDDNAKVIETREQATWSWLGKTLRAQMYACYLYGLTLPPDCTAISRTRLSFVRRLEWDEKCDAPEKGISPSGQKESNNSAEGRLDKPERLPSPSFPILERLRCCARGRPIIVEWERDARHSAGLSLVR</sequence>
<keyword evidence="3" id="KW-1185">Reference proteome</keyword>
<dbReference type="Proteomes" id="UP000299102">
    <property type="component" value="Unassembled WGS sequence"/>
</dbReference>
<feature type="region of interest" description="Disordered" evidence="1">
    <location>
        <begin position="63"/>
        <end position="95"/>
    </location>
</feature>
<evidence type="ECO:0000313" key="3">
    <source>
        <dbReference type="Proteomes" id="UP000299102"/>
    </source>
</evidence>
<comment type="caution">
    <text evidence="2">The sequence shown here is derived from an EMBL/GenBank/DDBJ whole genome shotgun (WGS) entry which is preliminary data.</text>
</comment>
<gene>
    <name evidence="2" type="ORF">EVAR_33381_1</name>
</gene>
<protein>
    <submittedName>
        <fullName evidence="2">Uncharacterized protein</fullName>
    </submittedName>
</protein>
<dbReference type="OrthoDB" id="10035764at2759"/>
<feature type="compositionally biased region" description="Polar residues" evidence="1">
    <location>
        <begin position="71"/>
        <end position="81"/>
    </location>
</feature>